<dbReference type="AlphaFoldDB" id="A0A1X1YT43"/>
<dbReference type="RefSeq" id="WP_085262871.1">
    <property type="nucleotide sequence ID" value="NZ_JACKVG010000021.1"/>
</dbReference>
<keyword evidence="3" id="KW-0479">Metal-binding</keyword>
<evidence type="ECO:0000313" key="13">
    <source>
        <dbReference type="Proteomes" id="UP000193866"/>
    </source>
</evidence>
<evidence type="ECO:0000256" key="2">
    <source>
        <dbReference type="ARBA" id="ARBA00022714"/>
    </source>
</evidence>
<dbReference type="InterPro" id="IPR036922">
    <property type="entry name" value="Rieske_2Fe-2S_sf"/>
</dbReference>
<dbReference type="PANTHER" id="PTHR21266">
    <property type="entry name" value="IRON-SULFUR DOMAIN CONTAINING PROTEIN"/>
    <property type="match status" value="1"/>
</dbReference>
<evidence type="ECO:0000256" key="5">
    <source>
        <dbReference type="ARBA" id="ARBA00023002"/>
    </source>
</evidence>
<evidence type="ECO:0000256" key="10">
    <source>
        <dbReference type="ARBA" id="ARBA00046982"/>
    </source>
</evidence>
<evidence type="ECO:0000256" key="1">
    <source>
        <dbReference type="ARBA" id="ARBA00001962"/>
    </source>
</evidence>
<dbReference type="GO" id="GO:0016705">
    <property type="term" value="F:oxidoreductase activity, acting on paired donors, with incorporation or reduction of molecular oxygen"/>
    <property type="evidence" value="ECO:0007669"/>
    <property type="project" value="UniProtKB-ARBA"/>
</dbReference>
<dbReference type="STRING" id="1108812.AWC16_01990"/>
<dbReference type="GO" id="GO:0046872">
    <property type="term" value="F:metal ion binding"/>
    <property type="evidence" value="ECO:0007669"/>
    <property type="project" value="UniProtKB-KW"/>
</dbReference>
<dbReference type="Proteomes" id="UP000193866">
    <property type="component" value="Unassembled WGS sequence"/>
</dbReference>
<feature type="domain" description="Rieske" evidence="11">
    <location>
        <begin position="22"/>
        <end position="125"/>
    </location>
</feature>
<evidence type="ECO:0000256" key="3">
    <source>
        <dbReference type="ARBA" id="ARBA00022723"/>
    </source>
</evidence>
<dbReference type="GO" id="GO:0004497">
    <property type="term" value="F:monooxygenase activity"/>
    <property type="evidence" value="ECO:0007669"/>
    <property type="project" value="UniProtKB-ARBA"/>
</dbReference>
<keyword evidence="7" id="KW-0411">Iron-sulfur</keyword>
<evidence type="ECO:0000256" key="9">
    <source>
        <dbReference type="ARBA" id="ARBA00030944"/>
    </source>
</evidence>
<keyword evidence="5" id="KW-0560">Oxidoreductase</keyword>
<dbReference type="GO" id="GO:0008203">
    <property type="term" value="P:cholesterol metabolic process"/>
    <property type="evidence" value="ECO:0007669"/>
    <property type="project" value="InterPro"/>
</dbReference>
<dbReference type="SUPFAM" id="SSF55961">
    <property type="entry name" value="Bet v1-like"/>
    <property type="match status" value="1"/>
</dbReference>
<comment type="cofactor">
    <cofactor evidence="1">
        <name>Fe cation</name>
        <dbReference type="ChEBI" id="CHEBI:24875"/>
    </cofactor>
</comment>
<keyword evidence="6" id="KW-0408">Iron</keyword>
<dbReference type="Gene3D" id="3.90.380.10">
    <property type="entry name" value="Naphthalene 1,2-dioxygenase Alpha Subunit, Chain A, domain 1"/>
    <property type="match status" value="1"/>
</dbReference>
<evidence type="ECO:0000256" key="7">
    <source>
        <dbReference type="ARBA" id="ARBA00023014"/>
    </source>
</evidence>
<dbReference type="InterPro" id="IPR045605">
    <property type="entry name" value="KshA-like_C"/>
</dbReference>
<keyword evidence="2" id="KW-0001">2Fe-2S</keyword>
<reference evidence="12 13" key="1">
    <citation type="submission" date="2016-01" db="EMBL/GenBank/DDBJ databases">
        <title>The new phylogeny of the genus Mycobacterium.</title>
        <authorList>
            <person name="Tarcisio F."/>
            <person name="Conor M."/>
            <person name="Antonella G."/>
            <person name="Elisabetta G."/>
            <person name="Giulia F.S."/>
            <person name="Sara T."/>
            <person name="Anna F."/>
            <person name="Clotilde B."/>
            <person name="Roberto B."/>
            <person name="Veronica D.S."/>
            <person name="Fabio R."/>
            <person name="Monica P."/>
            <person name="Olivier J."/>
            <person name="Enrico T."/>
            <person name="Nicola S."/>
        </authorList>
    </citation>
    <scope>NUCLEOTIDE SEQUENCE [LARGE SCALE GENOMIC DNA]</scope>
    <source>
        <strain evidence="12 13">DSM 45394</strain>
    </source>
</reference>
<dbReference type="EMBL" id="LQPG01000004">
    <property type="protein sequence ID" value="ORW14287.1"/>
    <property type="molecule type" value="Genomic_DNA"/>
</dbReference>
<dbReference type="GO" id="GO:0016042">
    <property type="term" value="P:lipid catabolic process"/>
    <property type="evidence" value="ECO:0007669"/>
    <property type="project" value="UniProtKB-KW"/>
</dbReference>
<dbReference type="PROSITE" id="PS51296">
    <property type="entry name" value="RIESKE"/>
    <property type="match status" value="1"/>
</dbReference>
<dbReference type="GO" id="GO:0051537">
    <property type="term" value="F:2 iron, 2 sulfur cluster binding"/>
    <property type="evidence" value="ECO:0007669"/>
    <property type="project" value="UniProtKB-KW"/>
</dbReference>
<evidence type="ECO:0000256" key="8">
    <source>
        <dbReference type="ARBA" id="ARBA00023221"/>
    </source>
</evidence>
<keyword evidence="8" id="KW-0443">Lipid metabolism</keyword>
<comment type="subunit">
    <text evidence="10">Homotrimer. The two-component system 3-ketosteroid-9-alpha-monooxygenase is composed of an oxygenase component KshA and a reductase component KshB.</text>
</comment>
<accession>A0A1X1YT43</accession>
<dbReference type="Pfam" id="PF00355">
    <property type="entry name" value="Rieske"/>
    <property type="match status" value="1"/>
</dbReference>
<keyword evidence="8" id="KW-0753">Steroid metabolism</keyword>
<dbReference type="InterPro" id="IPR050584">
    <property type="entry name" value="Cholesterol_7-desaturase"/>
</dbReference>
<protein>
    <recommendedName>
        <fullName evidence="9">Rieske-type oxygenase</fullName>
    </recommendedName>
</protein>
<dbReference type="Gene3D" id="2.102.10.10">
    <property type="entry name" value="Rieske [2Fe-2S] iron-sulphur domain"/>
    <property type="match status" value="1"/>
</dbReference>
<evidence type="ECO:0000256" key="6">
    <source>
        <dbReference type="ARBA" id="ARBA00023004"/>
    </source>
</evidence>
<dbReference type="SUPFAM" id="SSF50022">
    <property type="entry name" value="ISP domain"/>
    <property type="match status" value="1"/>
</dbReference>
<dbReference type="InterPro" id="IPR017941">
    <property type="entry name" value="Rieske_2Fe-2S"/>
</dbReference>
<organism evidence="12 13">
    <name type="scientific">Mycolicibacter longobardus</name>
    <dbReference type="NCBI Taxonomy" id="1108812"/>
    <lineage>
        <taxon>Bacteria</taxon>
        <taxon>Bacillati</taxon>
        <taxon>Actinomycetota</taxon>
        <taxon>Actinomycetes</taxon>
        <taxon>Mycobacteriales</taxon>
        <taxon>Mycobacteriaceae</taxon>
        <taxon>Mycolicibacter</taxon>
    </lineage>
</organism>
<sequence>MSDSAIRELDHGTPKNRYARGWHCLGLAETFRDGQPHAIDAFGTRLVVFADSSGDVHVLDAYCRHMGADLSRGTVKGDTLACPFHDWRWQGSTGRCAQVPYAKRAPRMARTRRWPTCEVNGQLLMWHDPEGSSPPAELTPPQIDGMDAGIWSPWQWDSVLIEGANCREIIDNVVDMAHFFYIHHSYPTYFKNVIEGTCASQYMESRVRPDSPGADKLWEGTYLRSEATYFGPAYMINWLHNDLAPDFTAEIALINCHYPVTQDSFMLQWGVAVQQMPNLPPEKATKLAASMSRSFGGGFLEDVEIWRHKAPVENPLLTEEDGPVYQLRRWYEQFYVDAADVTPEMTDRFEVEVDTTHAFGHWEQEVAANLAAGITVP</sequence>
<dbReference type="Pfam" id="PF19298">
    <property type="entry name" value="KshA_C"/>
    <property type="match status" value="1"/>
</dbReference>
<evidence type="ECO:0000313" key="12">
    <source>
        <dbReference type="EMBL" id="ORW14287.1"/>
    </source>
</evidence>
<evidence type="ECO:0000259" key="11">
    <source>
        <dbReference type="PROSITE" id="PS51296"/>
    </source>
</evidence>
<keyword evidence="13" id="KW-1185">Reference proteome</keyword>
<proteinExistence type="predicted"/>
<name>A0A1X1YT43_9MYCO</name>
<comment type="caution">
    <text evidence="12">The sequence shown here is derived from an EMBL/GenBank/DDBJ whole genome shotgun (WGS) entry which is preliminary data.</text>
</comment>
<dbReference type="PANTHER" id="PTHR21266:SF60">
    <property type="entry name" value="3-KETOSTEROID-9-ALPHA-MONOOXYGENASE, OXYGENASE COMPONENT"/>
    <property type="match status" value="1"/>
</dbReference>
<dbReference type="OrthoDB" id="5243643at2"/>
<keyword evidence="4" id="KW-0442">Lipid degradation</keyword>
<evidence type="ECO:0000256" key="4">
    <source>
        <dbReference type="ARBA" id="ARBA00022963"/>
    </source>
</evidence>
<gene>
    <name evidence="12" type="ORF">AWC16_01990</name>
</gene>